<name>V6DGK5_9BACT</name>
<keyword evidence="1" id="KW-0472">Membrane</keyword>
<dbReference type="EMBL" id="HG793133">
    <property type="protein sequence ID" value="CDK30732.1"/>
    <property type="molecule type" value="Genomic_DNA"/>
</dbReference>
<dbReference type="STRING" id="673862.BABL1_gene_283"/>
<dbReference type="RefSeq" id="WP_023792334.1">
    <property type="nucleotide sequence ID" value="NC_023003.1"/>
</dbReference>
<dbReference type="HOGENOM" id="CLU_2680785_0_0_7"/>
<feature type="transmembrane region" description="Helical" evidence="1">
    <location>
        <begin position="45"/>
        <end position="68"/>
    </location>
</feature>
<proteinExistence type="predicted"/>
<evidence type="ECO:0000313" key="2">
    <source>
        <dbReference type="EMBL" id="CDK30732.1"/>
    </source>
</evidence>
<keyword evidence="1" id="KW-0812">Transmembrane</keyword>
<dbReference type="AlphaFoldDB" id="V6DGK5"/>
<keyword evidence="1" id="KW-1133">Transmembrane helix</keyword>
<gene>
    <name evidence="2" type="ORF">BABL1_gene_283</name>
</gene>
<protein>
    <submittedName>
        <fullName evidence="2">Uncharacterized protein</fullName>
    </submittedName>
</protein>
<dbReference type="Proteomes" id="UP000018769">
    <property type="component" value="Chromosome I"/>
</dbReference>
<accession>V6DGK5</accession>
<keyword evidence="3" id="KW-1185">Reference proteome</keyword>
<evidence type="ECO:0000256" key="1">
    <source>
        <dbReference type="SAM" id="Phobius"/>
    </source>
</evidence>
<reference evidence="2 3" key="1">
    <citation type="journal article" date="2015" name="Biol. Direct">
        <title>Babela massiliensis, a representative of a widespread bacterial phylum with unusual adaptations to parasitism in amoebae.</title>
        <authorList>
            <person name="Pagnier I."/>
            <person name="Yutin N."/>
            <person name="Croce O."/>
            <person name="Makarova K.S."/>
            <person name="Wolf Y.I."/>
            <person name="Benamar S."/>
            <person name="Raoult D."/>
            <person name="Koonin E.V."/>
            <person name="La Scola B."/>
        </authorList>
    </citation>
    <scope>NUCLEOTIDE SEQUENCE [LARGE SCALE GENOMIC DNA]</scope>
    <source>
        <strain evidence="3">BABL1</strain>
    </source>
</reference>
<sequence>MIHNNKNTQTITKASSQKKYLIKNHQNIHDYQLPNQSADTLNTSIGVITLITIILAFWWLLIPINYNIKNKSRI</sequence>
<organism evidence="2 3">
    <name type="scientific">Candidatus Babela massiliensis</name>
    <dbReference type="NCBI Taxonomy" id="673862"/>
    <lineage>
        <taxon>Bacteria</taxon>
        <taxon>Candidatus Babelota</taxon>
        <taxon>Candidatus Babeliae</taxon>
        <taxon>Candidatus Babeliales</taxon>
        <taxon>Candidatus Babeliaceae</taxon>
        <taxon>Candidatus Babela</taxon>
    </lineage>
</organism>
<dbReference type="KEGG" id="dpb:BABL1_gene_283"/>
<evidence type="ECO:0000313" key="3">
    <source>
        <dbReference type="Proteomes" id="UP000018769"/>
    </source>
</evidence>